<sequence length="138" mass="14728">MGYAGDISPKQAWELLAQEPGAVLVDVRTRAEWAFVGIPDLANLGKKTVLLSWQNYPEMAIDADFAGKLKAQVGDVSGPVLFICRSGARSRSAAIAATAAGFARCFNVSEGFEGDKDGASHRGQRGGWKFAGLPWIQD</sequence>
<dbReference type="SUPFAM" id="SSF52821">
    <property type="entry name" value="Rhodanese/Cell cycle control phosphatase"/>
    <property type="match status" value="1"/>
</dbReference>
<evidence type="ECO:0000313" key="3">
    <source>
        <dbReference type="Proteomes" id="UP001230156"/>
    </source>
</evidence>
<keyword evidence="3" id="KW-1185">Reference proteome</keyword>
<evidence type="ECO:0000259" key="1">
    <source>
        <dbReference type="PROSITE" id="PS50206"/>
    </source>
</evidence>
<dbReference type="InterPro" id="IPR001763">
    <property type="entry name" value="Rhodanese-like_dom"/>
</dbReference>
<dbReference type="EMBL" id="JAUYVI010000002">
    <property type="protein sequence ID" value="MDQ7247479.1"/>
    <property type="molecule type" value="Genomic_DNA"/>
</dbReference>
<name>A0ABU0YID7_9PROT</name>
<gene>
    <name evidence="2" type="ORF">Q8A70_07360</name>
</gene>
<dbReference type="Proteomes" id="UP001230156">
    <property type="component" value="Unassembled WGS sequence"/>
</dbReference>
<dbReference type="PANTHER" id="PTHR47377">
    <property type="entry name" value="RHODANESE-LIKE DOMAIN-CONTAINING PROTEIN 4, CHLOROPLASTIC"/>
    <property type="match status" value="1"/>
</dbReference>
<evidence type="ECO:0000313" key="2">
    <source>
        <dbReference type="EMBL" id="MDQ7247479.1"/>
    </source>
</evidence>
<comment type="caution">
    <text evidence="2">The sequence shown here is derived from an EMBL/GenBank/DDBJ whole genome shotgun (WGS) entry which is preliminary data.</text>
</comment>
<dbReference type="Gene3D" id="3.40.250.10">
    <property type="entry name" value="Rhodanese-like domain"/>
    <property type="match status" value="1"/>
</dbReference>
<dbReference type="PANTHER" id="PTHR47377:SF1">
    <property type="entry name" value="RHODANESE-LIKE DOMAIN-CONTAINING PROTEIN 4, CHLOROPLASTIC"/>
    <property type="match status" value="1"/>
</dbReference>
<dbReference type="PROSITE" id="PS50206">
    <property type="entry name" value="RHODANESE_3"/>
    <property type="match status" value="1"/>
</dbReference>
<dbReference type="Pfam" id="PF00581">
    <property type="entry name" value="Rhodanese"/>
    <property type="match status" value="1"/>
</dbReference>
<organism evidence="2 3">
    <name type="scientific">Dongia sedimenti</name>
    <dbReference type="NCBI Taxonomy" id="3064282"/>
    <lineage>
        <taxon>Bacteria</taxon>
        <taxon>Pseudomonadati</taxon>
        <taxon>Pseudomonadota</taxon>
        <taxon>Alphaproteobacteria</taxon>
        <taxon>Rhodospirillales</taxon>
        <taxon>Dongiaceae</taxon>
        <taxon>Dongia</taxon>
    </lineage>
</organism>
<protein>
    <submittedName>
        <fullName evidence="2">Rhodanese-like domain-containing protein</fullName>
    </submittedName>
</protein>
<reference evidence="3" key="1">
    <citation type="submission" date="2023-08" db="EMBL/GenBank/DDBJ databases">
        <title>Rhodospirillaceae gen. nov., a novel taxon isolated from the Yangtze River Yuezi River estuary sludge.</title>
        <authorList>
            <person name="Ruan L."/>
        </authorList>
    </citation>
    <scope>NUCLEOTIDE SEQUENCE [LARGE SCALE GENOMIC DNA]</scope>
    <source>
        <strain evidence="3">R-7</strain>
    </source>
</reference>
<accession>A0ABU0YID7</accession>
<feature type="domain" description="Rhodanese" evidence="1">
    <location>
        <begin position="18"/>
        <end position="124"/>
    </location>
</feature>
<dbReference type="SMART" id="SM00450">
    <property type="entry name" value="RHOD"/>
    <property type="match status" value="1"/>
</dbReference>
<dbReference type="RefSeq" id="WP_379954880.1">
    <property type="nucleotide sequence ID" value="NZ_JAUYVI010000002.1"/>
</dbReference>
<dbReference type="InterPro" id="IPR036873">
    <property type="entry name" value="Rhodanese-like_dom_sf"/>
</dbReference>
<proteinExistence type="predicted"/>
<dbReference type="InterPro" id="IPR044240">
    <property type="entry name" value="STR4-like"/>
</dbReference>